<evidence type="ECO:0000313" key="13">
    <source>
        <dbReference type="EMBL" id="KAF8480140.1"/>
    </source>
</evidence>
<sequence length="924" mass="102601">MNWSTSVYTTLSSDTEPSIVITFDSAKYIFNAGENTTRAIFNSKRGWRRVKGLFLTRLGTQRSSGVPGLLMSVADSSPRVMEIVGPRGLLHFLASMRFYVFRNTLGLKVTEIPDFKTEPLIEASPVFSDDNITVFSIPVVPTPHHRGGVPAFEALSNLSKNVFKRKRESSPELSSKRPFLGQTVPVTDGPPTPSTSSPLLDRFSVDPEFDPTTLEGDEADAWRQLIIEHMFTRVEPPSRPQLSPKRSNKKGKCERNAGDTETETPEAYHPSQASLTSLPQVPHWVEGAAKCQEKLARRGPKGATPAGSLKPSPTFTPPVRDGSTAYIVVGPRVRGKFDVKRADELGLHRGLRARVARGEAVTFTVDDGTGAKVQRTVKPEDCIGEHETTRVVIILDVPTPDHIESLVSAFATPAYSPFRVKEPAHRKDYAVHVIYHLLGSNVLEDERYRTFMSGFSDDTQHLISSPDHNPDPLTFTSAGLSQLRLNQLDSEMFPLPHYRATPRKELSLVTQLPPQSSYMQPNSYVDIRPPRRIQVDPILEERDKFHPAMAAKMLPELSSATKKKFTEARNIINNRLDDGVPDAGDELVVVPLGTNSAISSRYRNVSGHLVRIPDWGNLLLDAGEGTWGQMARYFGTDPAQHSNVWQALRELKCIFISHAHADHHTGLAKILAMRKQLDPPPLDRLYVISSLPIHLYLRELADLEDLGLSNSTDTANGVIPILSDVLNSRGKYQTAETGWRCLDHSRRAAQMLCEALGLRRLNTVDVLHRTKAFGLIATHQDGWRLVYSGDTMPSESLTQAGEGATLLIHEATMADGQEEMARTKAHSTISQAIDVAKRMRAQNVLLTHFSSRYPTIPHYFASSPKSDGTEHQPTIALAMDHACIRVGNLWKMAAYFPAIEQSFRDINDEVDEEEGLVMRASLTR</sequence>
<comment type="caution">
    <text evidence="13">The sequence shown here is derived from an EMBL/GenBank/DDBJ whole genome shotgun (WGS) entry which is preliminary data.</text>
</comment>
<dbReference type="PANTHER" id="PTHR12553:SF49">
    <property type="entry name" value="ZINC PHOSPHODIESTERASE ELAC PROTEIN 2"/>
    <property type="match status" value="1"/>
</dbReference>
<feature type="region of interest" description="Disordered" evidence="11">
    <location>
        <begin position="232"/>
        <end position="271"/>
    </location>
</feature>
<dbReference type="EC" id="3.1.26.11" evidence="4"/>
<keyword evidence="8" id="KW-0255">Endonuclease</keyword>
<protein>
    <recommendedName>
        <fullName evidence="4">ribonuclease Z</fullName>
        <ecNumber evidence="4">3.1.26.11</ecNumber>
    </recommendedName>
</protein>
<keyword evidence="6" id="KW-0540">Nuclease</keyword>
<evidence type="ECO:0000256" key="9">
    <source>
        <dbReference type="ARBA" id="ARBA00022801"/>
    </source>
</evidence>
<evidence type="ECO:0000256" key="4">
    <source>
        <dbReference type="ARBA" id="ARBA00012477"/>
    </source>
</evidence>
<dbReference type="SUPFAM" id="SSF56281">
    <property type="entry name" value="Metallo-hydrolase/oxidoreductase"/>
    <property type="match status" value="2"/>
</dbReference>
<dbReference type="InterPro" id="IPR036866">
    <property type="entry name" value="RibonucZ/Hydroxyglut_hydro"/>
</dbReference>
<keyword evidence="14" id="KW-1185">Reference proteome</keyword>
<dbReference type="Pfam" id="PF23023">
    <property type="entry name" value="Anti-Pycsar_Apyc1"/>
    <property type="match status" value="1"/>
</dbReference>
<evidence type="ECO:0000256" key="10">
    <source>
        <dbReference type="ARBA" id="ARBA00022833"/>
    </source>
</evidence>
<comment type="cofactor">
    <cofactor evidence="2">
        <name>Zn(2+)</name>
        <dbReference type="ChEBI" id="CHEBI:29105"/>
    </cofactor>
</comment>
<organism evidence="13 14">
    <name type="scientific">Russula ochroleuca</name>
    <dbReference type="NCBI Taxonomy" id="152965"/>
    <lineage>
        <taxon>Eukaryota</taxon>
        <taxon>Fungi</taxon>
        <taxon>Dikarya</taxon>
        <taxon>Basidiomycota</taxon>
        <taxon>Agaricomycotina</taxon>
        <taxon>Agaricomycetes</taxon>
        <taxon>Russulales</taxon>
        <taxon>Russulaceae</taxon>
        <taxon>Russula</taxon>
    </lineage>
</organism>
<gene>
    <name evidence="13" type="ORF">DFH94DRAFT_740569</name>
</gene>
<feature type="domain" description="tRNase Z endonuclease" evidence="12">
    <location>
        <begin position="7"/>
        <end position="58"/>
    </location>
</feature>
<reference evidence="13" key="2">
    <citation type="journal article" date="2020" name="Nat. Commun.">
        <title>Large-scale genome sequencing of mycorrhizal fungi provides insights into the early evolution of symbiotic traits.</title>
        <authorList>
            <person name="Miyauchi S."/>
            <person name="Kiss E."/>
            <person name="Kuo A."/>
            <person name="Drula E."/>
            <person name="Kohler A."/>
            <person name="Sanchez-Garcia M."/>
            <person name="Morin E."/>
            <person name="Andreopoulos B."/>
            <person name="Barry K.W."/>
            <person name="Bonito G."/>
            <person name="Buee M."/>
            <person name="Carver A."/>
            <person name="Chen C."/>
            <person name="Cichocki N."/>
            <person name="Clum A."/>
            <person name="Culley D."/>
            <person name="Crous P.W."/>
            <person name="Fauchery L."/>
            <person name="Girlanda M."/>
            <person name="Hayes R.D."/>
            <person name="Keri Z."/>
            <person name="LaButti K."/>
            <person name="Lipzen A."/>
            <person name="Lombard V."/>
            <person name="Magnuson J."/>
            <person name="Maillard F."/>
            <person name="Murat C."/>
            <person name="Nolan M."/>
            <person name="Ohm R.A."/>
            <person name="Pangilinan J."/>
            <person name="Pereira M.F."/>
            <person name="Perotto S."/>
            <person name="Peter M."/>
            <person name="Pfister S."/>
            <person name="Riley R."/>
            <person name="Sitrit Y."/>
            <person name="Stielow J.B."/>
            <person name="Szollosi G."/>
            <person name="Zifcakova L."/>
            <person name="Stursova M."/>
            <person name="Spatafora J.W."/>
            <person name="Tedersoo L."/>
            <person name="Vaario L.M."/>
            <person name="Yamada A."/>
            <person name="Yan M."/>
            <person name="Wang P."/>
            <person name="Xu J."/>
            <person name="Bruns T."/>
            <person name="Baldrian P."/>
            <person name="Vilgalys R."/>
            <person name="Dunand C."/>
            <person name="Henrissat B."/>
            <person name="Grigoriev I.V."/>
            <person name="Hibbett D."/>
            <person name="Nagy L.G."/>
            <person name="Martin F.M."/>
        </authorList>
    </citation>
    <scope>NUCLEOTIDE SEQUENCE</scope>
    <source>
        <strain evidence="13">Prilba</strain>
    </source>
</reference>
<evidence type="ECO:0000256" key="7">
    <source>
        <dbReference type="ARBA" id="ARBA00022723"/>
    </source>
</evidence>
<dbReference type="GO" id="GO:0005739">
    <property type="term" value="C:mitochondrion"/>
    <property type="evidence" value="ECO:0007669"/>
    <property type="project" value="TreeGrafter"/>
</dbReference>
<feature type="region of interest" description="Disordered" evidence="11">
    <location>
        <begin position="166"/>
        <end position="214"/>
    </location>
</feature>
<evidence type="ECO:0000256" key="3">
    <source>
        <dbReference type="ARBA" id="ARBA00007823"/>
    </source>
</evidence>
<accession>A0A9P5MVZ0</accession>
<dbReference type="OrthoDB" id="527344at2759"/>
<name>A0A9P5MVZ0_9AGAM</name>
<evidence type="ECO:0000256" key="8">
    <source>
        <dbReference type="ARBA" id="ARBA00022759"/>
    </source>
</evidence>
<evidence type="ECO:0000256" key="11">
    <source>
        <dbReference type="SAM" id="MobiDB-lite"/>
    </source>
</evidence>
<dbReference type="Gene3D" id="3.60.15.10">
    <property type="entry name" value="Ribonuclease Z/Hydroxyacylglutathione hydrolase-like"/>
    <property type="match status" value="2"/>
</dbReference>
<keyword evidence="7" id="KW-0479">Metal-binding</keyword>
<evidence type="ECO:0000256" key="1">
    <source>
        <dbReference type="ARBA" id="ARBA00000402"/>
    </source>
</evidence>
<keyword evidence="9" id="KW-0378">Hydrolase</keyword>
<proteinExistence type="inferred from homology"/>
<keyword evidence="5" id="KW-0819">tRNA processing</keyword>
<dbReference type="Proteomes" id="UP000759537">
    <property type="component" value="Unassembled WGS sequence"/>
</dbReference>
<dbReference type="EMBL" id="WHVB01000008">
    <property type="protein sequence ID" value="KAF8480140.1"/>
    <property type="molecule type" value="Genomic_DNA"/>
</dbReference>
<evidence type="ECO:0000256" key="6">
    <source>
        <dbReference type="ARBA" id="ARBA00022722"/>
    </source>
</evidence>
<dbReference type="Pfam" id="PF13691">
    <property type="entry name" value="Lactamase_B_4"/>
    <property type="match status" value="1"/>
</dbReference>
<comment type="catalytic activity">
    <reaction evidence="1">
        <text>Endonucleolytic cleavage of RNA, removing extra 3' nucleotides from tRNA precursor, generating 3' termini of tRNAs. A 3'-hydroxy group is left at the tRNA terminus and a 5'-phosphoryl group is left at the trailer molecule.</text>
        <dbReference type="EC" id="3.1.26.11"/>
    </reaction>
</comment>
<reference evidence="13" key="1">
    <citation type="submission" date="2019-10" db="EMBL/GenBank/DDBJ databases">
        <authorList>
            <consortium name="DOE Joint Genome Institute"/>
            <person name="Kuo A."/>
            <person name="Miyauchi S."/>
            <person name="Kiss E."/>
            <person name="Drula E."/>
            <person name="Kohler A."/>
            <person name="Sanchez-Garcia M."/>
            <person name="Andreopoulos B."/>
            <person name="Barry K.W."/>
            <person name="Bonito G."/>
            <person name="Buee M."/>
            <person name="Carver A."/>
            <person name="Chen C."/>
            <person name="Cichocki N."/>
            <person name="Clum A."/>
            <person name="Culley D."/>
            <person name="Crous P.W."/>
            <person name="Fauchery L."/>
            <person name="Girlanda M."/>
            <person name="Hayes R."/>
            <person name="Keri Z."/>
            <person name="LaButti K."/>
            <person name="Lipzen A."/>
            <person name="Lombard V."/>
            <person name="Magnuson J."/>
            <person name="Maillard F."/>
            <person name="Morin E."/>
            <person name="Murat C."/>
            <person name="Nolan M."/>
            <person name="Ohm R."/>
            <person name="Pangilinan J."/>
            <person name="Pereira M."/>
            <person name="Perotto S."/>
            <person name="Peter M."/>
            <person name="Riley R."/>
            <person name="Sitrit Y."/>
            <person name="Stielow B."/>
            <person name="Szollosi G."/>
            <person name="Zifcakova L."/>
            <person name="Stursova M."/>
            <person name="Spatafora J.W."/>
            <person name="Tedersoo L."/>
            <person name="Vaario L.-M."/>
            <person name="Yamada A."/>
            <person name="Yan M."/>
            <person name="Wang P."/>
            <person name="Xu J."/>
            <person name="Bruns T."/>
            <person name="Baldrian P."/>
            <person name="Vilgalys R."/>
            <person name="Henrissat B."/>
            <person name="Grigoriev I.V."/>
            <person name="Hibbett D."/>
            <person name="Nagy L.G."/>
            <person name="Martin F.M."/>
        </authorList>
    </citation>
    <scope>NUCLEOTIDE SEQUENCE</scope>
    <source>
        <strain evidence="13">Prilba</strain>
    </source>
</reference>
<evidence type="ECO:0000259" key="12">
    <source>
        <dbReference type="Pfam" id="PF13691"/>
    </source>
</evidence>
<dbReference type="CDD" id="cd07718">
    <property type="entry name" value="RNaseZ_ELAC1_ELAC2-C-term-like_MBL-fold"/>
    <property type="match status" value="1"/>
</dbReference>
<comment type="similarity">
    <text evidence="3">Belongs to the RNase Z family.</text>
</comment>
<evidence type="ECO:0000256" key="2">
    <source>
        <dbReference type="ARBA" id="ARBA00001947"/>
    </source>
</evidence>
<dbReference type="PANTHER" id="PTHR12553">
    <property type="entry name" value="ZINC PHOSPHODIESTERASE ELAC PROTEIN 2"/>
    <property type="match status" value="1"/>
</dbReference>
<evidence type="ECO:0000256" key="5">
    <source>
        <dbReference type="ARBA" id="ARBA00022694"/>
    </source>
</evidence>
<evidence type="ECO:0000313" key="14">
    <source>
        <dbReference type="Proteomes" id="UP000759537"/>
    </source>
</evidence>
<dbReference type="InterPro" id="IPR027794">
    <property type="entry name" value="tRNase_Z_dom"/>
</dbReference>
<keyword evidence="10" id="KW-0862">Zinc</keyword>
<dbReference type="GO" id="GO:1990180">
    <property type="term" value="P:mitochondrial tRNA 3'-end processing"/>
    <property type="evidence" value="ECO:0007669"/>
    <property type="project" value="TreeGrafter"/>
</dbReference>
<dbReference type="GO" id="GO:0042781">
    <property type="term" value="F:3'-tRNA processing endoribonuclease activity"/>
    <property type="evidence" value="ECO:0007669"/>
    <property type="project" value="UniProtKB-EC"/>
</dbReference>
<feature type="region of interest" description="Disordered" evidence="11">
    <location>
        <begin position="293"/>
        <end position="318"/>
    </location>
</feature>
<dbReference type="InterPro" id="IPR047151">
    <property type="entry name" value="RNZ2-like"/>
</dbReference>
<dbReference type="GO" id="GO:0046872">
    <property type="term" value="F:metal ion binding"/>
    <property type="evidence" value="ECO:0007669"/>
    <property type="project" value="UniProtKB-KW"/>
</dbReference>
<dbReference type="AlphaFoldDB" id="A0A9P5MVZ0"/>